<organism evidence="3 4">
    <name type="scientific">Electrophorus voltai</name>
    <dbReference type="NCBI Taxonomy" id="2609070"/>
    <lineage>
        <taxon>Eukaryota</taxon>
        <taxon>Metazoa</taxon>
        <taxon>Chordata</taxon>
        <taxon>Craniata</taxon>
        <taxon>Vertebrata</taxon>
        <taxon>Euteleostomi</taxon>
        <taxon>Actinopterygii</taxon>
        <taxon>Neopterygii</taxon>
        <taxon>Teleostei</taxon>
        <taxon>Ostariophysi</taxon>
        <taxon>Gymnotiformes</taxon>
        <taxon>Gymnotoidei</taxon>
        <taxon>Gymnotidae</taxon>
        <taxon>Electrophorus</taxon>
    </lineage>
</organism>
<feature type="compositionally biased region" description="Basic residues" evidence="1">
    <location>
        <begin position="28"/>
        <end position="44"/>
    </location>
</feature>
<keyword evidence="4" id="KW-1185">Reference proteome</keyword>
<dbReference type="GO" id="GO:0005655">
    <property type="term" value="C:nucleolar ribonuclease P complex"/>
    <property type="evidence" value="ECO:0007669"/>
    <property type="project" value="InterPro"/>
</dbReference>
<dbReference type="PANTHER" id="PTHR22731">
    <property type="entry name" value="RIBONUCLEASES P/MRP PROTEIN SUBUNIT POP1"/>
    <property type="match status" value="1"/>
</dbReference>
<feature type="domain" description="POP1 C-terminal" evidence="2">
    <location>
        <begin position="1"/>
        <end position="197"/>
    </location>
</feature>
<reference evidence="3" key="1">
    <citation type="submission" date="2023-03" db="EMBL/GenBank/DDBJ databases">
        <title>Electrophorus voltai genome.</title>
        <authorList>
            <person name="Bian C."/>
        </authorList>
    </citation>
    <scope>NUCLEOTIDE SEQUENCE</scope>
    <source>
        <strain evidence="3">CB-2022</strain>
        <tissue evidence="3">Muscle</tissue>
    </source>
</reference>
<dbReference type="GO" id="GO:0001682">
    <property type="term" value="P:tRNA 5'-leader removal"/>
    <property type="evidence" value="ECO:0007669"/>
    <property type="project" value="InterPro"/>
</dbReference>
<accession>A0AAD8ZZQ8</accession>
<protein>
    <recommendedName>
        <fullName evidence="2">POP1 C-terminal domain-containing protein</fullName>
    </recommendedName>
</protein>
<sequence>MLCVPTAEDLRSLRADPQCSGPQEPRHRDHLQHLLKRSKRHKATAKCPASVAPKKEESPAPGNDQAAGLAPEGEQLSSPTSLLKDHHPHSITLVSKDPDSAPTVEPSSVIGCGDSAVGLVRGLWPDPLPSVSSHCSRVTLGWVTQGDFSLATGAGEALGFVSLAGLLNTLLSQPADQRGTVLLRNPSSLQYRYARLRARCPGNTTSARIYPGLIETRVIELNLLLLLI</sequence>
<name>A0AAD8ZZQ8_9TELE</name>
<evidence type="ECO:0000313" key="3">
    <source>
        <dbReference type="EMBL" id="KAK1806225.1"/>
    </source>
</evidence>
<dbReference type="InterPro" id="IPR039182">
    <property type="entry name" value="Pop1"/>
</dbReference>
<dbReference type="Proteomes" id="UP001239994">
    <property type="component" value="Unassembled WGS sequence"/>
</dbReference>
<dbReference type="GO" id="GO:0000172">
    <property type="term" value="C:ribonuclease MRP complex"/>
    <property type="evidence" value="ECO:0007669"/>
    <property type="project" value="InterPro"/>
</dbReference>
<dbReference type="InterPro" id="IPR055079">
    <property type="entry name" value="POP1_C"/>
</dbReference>
<evidence type="ECO:0000313" key="4">
    <source>
        <dbReference type="Proteomes" id="UP001239994"/>
    </source>
</evidence>
<dbReference type="PANTHER" id="PTHR22731:SF3">
    <property type="entry name" value="RIBONUCLEASES P_MRP PROTEIN SUBUNIT POP1"/>
    <property type="match status" value="1"/>
</dbReference>
<dbReference type="Pfam" id="PF22770">
    <property type="entry name" value="POP1_C"/>
    <property type="match status" value="1"/>
</dbReference>
<proteinExistence type="predicted"/>
<comment type="caution">
    <text evidence="3">The sequence shown here is derived from an EMBL/GenBank/DDBJ whole genome shotgun (WGS) entry which is preliminary data.</text>
</comment>
<gene>
    <name evidence="3" type="ORF">P4O66_000111</name>
</gene>
<evidence type="ECO:0000259" key="2">
    <source>
        <dbReference type="Pfam" id="PF22770"/>
    </source>
</evidence>
<dbReference type="AlphaFoldDB" id="A0AAD8ZZQ8"/>
<feature type="region of interest" description="Disordered" evidence="1">
    <location>
        <begin position="1"/>
        <end position="85"/>
    </location>
</feature>
<dbReference type="EMBL" id="JAROKS010000001">
    <property type="protein sequence ID" value="KAK1806225.1"/>
    <property type="molecule type" value="Genomic_DNA"/>
</dbReference>
<evidence type="ECO:0000256" key="1">
    <source>
        <dbReference type="SAM" id="MobiDB-lite"/>
    </source>
</evidence>